<feature type="domain" description="Myb-like" evidence="6">
    <location>
        <begin position="623"/>
        <end position="673"/>
    </location>
</feature>
<dbReference type="InterPro" id="IPR017930">
    <property type="entry name" value="Myb_dom"/>
</dbReference>
<dbReference type="PROSITE" id="PS51294">
    <property type="entry name" value="HTH_MYB"/>
    <property type="match status" value="3"/>
</dbReference>
<feature type="domain" description="HTH myb-type" evidence="7">
    <location>
        <begin position="518"/>
        <end position="569"/>
    </location>
</feature>
<feature type="domain" description="HTH myb-type" evidence="7">
    <location>
        <begin position="630"/>
        <end position="677"/>
    </location>
</feature>
<evidence type="ECO:0000256" key="1">
    <source>
        <dbReference type="ARBA" id="ARBA00023015"/>
    </source>
</evidence>
<gene>
    <name evidence="8" type="primary">PP2</name>
    <name evidence="8" type="ORF">KSP40_PGU016645</name>
</gene>
<evidence type="ECO:0000259" key="6">
    <source>
        <dbReference type="PROSITE" id="PS50090"/>
    </source>
</evidence>
<dbReference type="EMBL" id="JBBWWR010000021">
    <property type="protein sequence ID" value="KAK8937846.1"/>
    <property type="molecule type" value="Genomic_DNA"/>
</dbReference>
<feature type="domain" description="Myb-like" evidence="6">
    <location>
        <begin position="518"/>
        <end position="569"/>
    </location>
</feature>
<evidence type="ECO:0000259" key="7">
    <source>
        <dbReference type="PROSITE" id="PS51294"/>
    </source>
</evidence>
<dbReference type="SMART" id="SM00717">
    <property type="entry name" value="SANT"/>
    <property type="match status" value="5"/>
</dbReference>
<dbReference type="PANTHER" id="PTHR46621">
    <property type="entry name" value="SNRNA-ACTIVATING PROTEIN COMPLEX SUBUNIT 4"/>
    <property type="match status" value="1"/>
</dbReference>
<keyword evidence="4" id="KW-0539">Nucleus</keyword>
<name>A0ABR2LCP6_9ASPA</name>
<feature type="compositionally biased region" description="Basic residues" evidence="5">
    <location>
        <begin position="749"/>
        <end position="758"/>
    </location>
</feature>
<feature type="region of interest" description="Disordered" evidence="5">
    <location>
        <begin position="1"/>
        <end position="41"/>
    </location>
</feature>
<keyword evidence="3" id="KW-0804">Transcription</keyword>
<dbReference type="PROSITE" id="PS50090">
    <property type="entry name" value="MYB_LIKE"/>
    <property type="match status" value="4"/>
</dbReference>
<dbReference type="Gene3D" id="1.10.10.60">
    <property type="entry name" value="Homeodomain-like"/>
    <property type="match status" value="5"/>
</dbReference>
<proteinExistence type="predicted"/>
<accession>A0ABR2LCP6</accession>
<feature type="region of interest" description="Disordered" evidence="5">
    <location>
        <begin position="796"/>
        <end position="831"/>
    </location>
</feature>
<feature type="compositionally biased region" description="Low complexity" evidence="5">
    <location>
        <begin position="1"/>
        <end position="11"/>
    </location>
</feature>
<dbReference type="PANTHER" id="PTHR46621:SF1">
    <property type="entry name" value="SNRNA-ACTIVATING PROTEIN COMPLEX SUBUNIT 4"/>
    <property type="match status" value="1"/>
</dbReference>
<evidence type="ECO:0000256" key="3">
    <source>
        <dbReference type="ARBA" id="ARBA00023163"/>
    </source>
</evidence>
<evidence type="ECO:0000313" key="9">
    <source>
        <dbReference type="Proteomes" id="UP001412067"/>
    </source>
</evidence>
<protein>
    <submittedName>
        <fullName evidence="8">Myb-related protein Pp2</fullName>
    </submittedName>
</protein>
<dbReference type="InterPro" id="IPR001005">
    <property type="entry name" value="SANT/Myb"/>
</dbReference>
<dbReference type="Proteomes" id="UP001412067">
    <property type="component" value="Unassembled WGS sequence"/>
</dbReference>
<evidence type="ECO:0000256" key="5">
    <source>
        <dbReference type="SAM" id="MobiDB-lite"/>
    </source>
</evidence>
<comment type="caution">
    <text evidence="8">The sequence shown here is derived from an EMBL/GenBank/DDBJ whole genome shotgun (WGS) entry which is preliminary data.</text>
</comment>
<reference evidence="8 9" key="1">
    <citation type="journal article" date="2022" name="Nat. Plants">
        <title>Genomes of leafy and leafless Platanthera orchids illuminate the evolution of mycoheterotrophy.</title>
        <authorList>
            <person name="Li M.H."/>
            <person name="Liu K.W."/>
            <person name="Li Z."/>
            <person name="Lu H.C."/>
            <person name="Ye Q.L."/>
            <person name="Zhang D."/>
            <person name="Wang J.Y."/>
            <person name="Li Y.F."/>
            <person name="Zhong Z.M."/>
            <person name="Liu X."/>
            <person name="Yu X."/>
            <person name="Liu D.K."/>
            <person name="Tu X.D."/>
            <person name="Liu B."/>
            <person name="Hao Y."/>
            <person name="Liao X.Y."/>
            <person name="Jiang Y.T."/>
            <person name="Sun W.H."/>
            <person name="Chen J."/>
            <person name="Chen Y.Q."/>
            <person name="Ai Y."/>
            <person name="Zhai J.W."/>
            <person name="Wu S.S."/>
            <person name="Zhou Z."/>
            <person name="Hsiao Y.Y."/>
            <person name="Wu W.L."/>
            <person name="Chen Y.Y."/>
            <person name="Lin Y.F."/>
            <person name="Hsu J.L."/>
            <person name="Li C.Y."/>
            <person name="Wang Z.W."/>
            <person name="Zhao X."/>
            <person name="Zhong W.Y."/>
            <person name="Ma X.K."/>
            <person name="Ma L."/>
            <person name="Huang J."/>
            <person name="Chen G.Z."/>
            <person name="Huang M.Z."/>
            <person name="Huang L."/>
            <person name="Peng D.H."/>
            <person name="Luo Y.B."/>
            <person name="Zou S.Q."/>
            <person name="Chen S.P."/>
            <person name="Lan S."/>
            <person name="Tsai W.C."/>
            <person name="Van de Peer Y."/>
            <person name="Liu Z.J."/>
        </authorList>
    </citation>
    <scope>NUCLEOTIDE SEQUENCE [LARGE SCALE GENOMIC DNA]</scope>
    <source>
        <strain evidence="8">Lor288</strain>
    </source>
</reference>
<dbReference type="InterPro" id="IPR051575">
    <property type="entry name" value="Myb-like_DNA-bd"/>
</dbReference>
<keyword evidence="1" id="KW-0805">Transcription regulation</keyword>
<evidence type="ECO:0000313" key="8">
    <source>
        <dbReference type="EMBL" id="KAK8937846.1"/>
    </source>
</evidence>
<evidence type="ECO:0000256" key="2">
    <source>
        <dbReference type="ARBA" id="ARBA00023125"/>
    </source>
</evidence>
<feature type="compositionally biased region" description="Polar residues" evidence="5">
    <location>
        <begin position="734"/>
        <end position="748"/>
    </location>
</feature>
<feature type="region of interest" description="Disordered" evidence="5">
    <location>
        <begin position="60"/>
        <end position="124"/>
    </location>
</feature>
<feature type="region of interest" description="Disordered" evidence="5">
    <location>
        <begin position="727"/>
        <end position="770"/>
    </location>
</feature>
<dbReference type="SUPFAM" id="SSF46689">
    <property type="entry name" value="Homeodomain-like"/>
    <property type="match status" value="3"/>
</dbReference>
<feature type="domain" description="Myb-like" evidence="6">
    <location>
        <begin position="465"/>
        <end position="517"/>
    </location>
</feature>
<feature type="domain" description="Myb-like" evidence="6">
    <location>
        <begin position="571"/>
        <end position="622"/>
    </location>
</feature>
<sequence length="831" mass="94442">MTERCSVSLSLPRPPPSQPSSGPQSPVDNHGDESASADNDEAALGLLMLNFRKHGGFGLAGHGGDSESCSDAESSGDDDVAYLRQLQEQFLPPSAAGDASENDNTPSIIKPIRSFPPSDTDDEEDIETLRAIERRFACYCREVTLKDFSPETSSTVSAVTSEEDPNNLPWTLVINEEHQEQSSVGFPEAGDETSRLSVYPKSGMKFLDTPSAVPPDKFSRNRARNEDYPEHSHIDFNEENVSCNLSARHVISPKFPKSVQNFIEALKKNRSCQRFIRNKLVEIEAKREVNRKLKERIKCLMDFHHAYRRKLGNNLCHKRDPRIRLISLRNQISSRKVKQDSKDGSAFHFSPDENPELSNYEMVMRRFPVSLRERQWSHKEKSELLKGVNQQYQEILILKSIEHASGSDGSIDSVIMSTIDCVNHQATPEILRSLLPLVNWDKLASSYLPRRSGPSCESRWLNHEDPMINHNPWTLLEDKKLLFTVQERGLYNWIDIAVTLGTDRTPFQCLVRYQRSLNPHILNREWTSDEDAKLHDAVETFGDNNWQIVASHLDGRTSNQCSVRWRNTLLPERKRVGRWSVEEDKRLKVSVTLFGAKDWKKIAHFVPGRTQSQCRERWLNCLDPSLNLERWTEVEDSKLLAAIAEHGHSWSKVAASIPGRTDNHCRRRWKVLLPHEVPMLKAVQQLKKTVLISNFVGRESERPALGPSDFTPIIRLAAPNTENCIKSGKIMSRKQPNPTTKMKASSPNKLKKARKRFKRSTEENSTENSVMADASGNLSLLCSENANDVHTSCLRRKRKKSLRKPDGWRLKTGIASRRCAARSPPRKTDSC</sequence>
<keyword evidence="2" id="KW-0238">DNA-binding</keyword>
<feature type="compositionally biased region" description="Acidic residues" evidence="5">
    <location>
        <begin position="68"/>
        <end position="80"/>
    </location>
</feature>
<dbReference type="CDD" id="cd00167">
    <property type="entry name" value="SANT"/>
    <property type="match status" value="3"/>
</dbReference>
<dbReference type="InterPro" id="IPR009057">
    <property type="entry name" value="Homeodomain-like_sf"/>
</dbReference>
<keyword evidence="9" id="KW-1185">Reference proteome</keyword>
<evidence type="ECO:0000256" key="4">
    <source>
        <dbReference type="ARBA" id="ARBA00023242"/>
    </source>
</evidence>
<feature type="domain" description="HTH myb-type" evidence="7">
    <location>
        <begin position="570"/>
        <end position="626"/>
    </location>
</feature>
<dbReference type="Pfam" id="PF00249">
    <property type="entry name" value="Myb_DNA-binding"/>
    <property type="match status" value="3"/>
</dbReference>
<organism evidence="8 9">
    <name type="scientific">Platanthera guangdongensis</name>
    <dbReference type="NCBI Taxonomy" id="2320717"/>
    <lineage>
        <taxon>Eukaryota</taxon>
        <taxon>Viridiplantae</taxon>
        <taxon>Streptophyta</taxon>
        <taxon>Embryophyta</taxon>
        <taxon>Tracheophyta</taxon>
        <taxon>Spermatophyta</taxon>
        <taxon>Magnoliopsida</taxon>
        <taxon>Liliopsida</taxon>
        <taxon>Asparagales</taxon>
        <taxon>Orchidaceae</taxon>
        <taxon>Orchidoideae</taxon>
        <taxon>Orchideae</taxon>
        <taxon>Orchidinae</taxon>
        <taxon>Platanthera</taxon>
    </lineage>
</organism>